<proteinExistence type="predicted"/>
<keyword evidence="2" id="KW-1185">Reference proteome</keyword>
<organism evidence="1 2">
    <name type="scientific">Linum tenue</name>
    <dbReference type="NCBI Taxonomy" id="586396"/>
    <lineage>
        <taxon>Eukaryota</taxon>
        <taxon>Viridiplantae</taxon>
        <taxon>Streptophyta</taxon>
        <taxon>Embryophyta</taxon>
        <taxon>Tracheophyta</taxon>
        <taxon>Spermatophyta</taxon>
        <taxon>Magnoliopsida</taxon>
        <taxon>eudicotyledons</taxon>
        <taxon>Gunneridae</taxon>
        <taxon>Pentapetalae</taxon>
        <taxon>rosids</taxon>
        <taxon>fabids</taxon>
        <taxon>Malpighiales</taxon>
        <taxon>Linaceae</taxon>
        <taxon>Linum</taxon>
    </lineage>
</organism>
<accession>A0AAV0IEB0</accession>
<evidence type="ECO:0000313" key="2">
    <source>
        <dbReference type="Proteomes" id="UP001154282"/>
    </source>
</evidence>
<dbReference type="Proteomes" id="UP001154282">
    <property type="component" value="Unassembled WGS sequence"/>
</dbReference>
<comment type="caution">
    <text evidence="1">The sequence shown here is derived from an EMBL/GenBank/DDBJ whole genome shotgun (WGS) entry which is preliminary data.</text>
</comment>
<sequence>MLRNILCTVSSDKSSYSPVASSVAG</sequence>
<evidence type="ECO:0000313" key="1">
    <source>
        <dbReference type="EMBL" id="CAI0395287.1"/>
    </source>
</evidence>
<dbReference type="AlphaFoldDB" id="A0AAV0IEB0"/>
<protein>
    <submittedName>
        <fullName evidence="1">Uncharacterized protein</fullName>
    </submittedName>
</protein>
<name>A0AAV0IEB0_9ROSI</name>
<reference evidence="1" key="1">
    <citation type="submission" date="2022-08" db="EMBL/GenBank/DDBJ databases">
        <authorList>
            <person name="Gutierrez-Valencia J."/>
        </authorList>
    </citation>
    <scope>NUCLEOTIDE SEQUENCE</scope>
</reference>
<gene>
    <name evidence="1" type="ORF">LITE_LOCUS8662</name>
</gene>
<dbReference type="EMBL" id="CAMGYJ010000003">
    <property type="protein sequence ID" value="CAI0395287.1"/>
    <property type="molecule type" value="Genomic_DNA"/>
</dbReference>